<keyword evidence="1" id="KW-0479">Metal-binding</keyword>
<feature type="binding site" evidence="1">
    <location>
        <position position="426"/>
    </location>
    <ligand>
        <name>Mg(2+)</name>
        <dbReference type="ChEBI" id="CHEBI:18420"/>
        <label>1</label>
    </ligand>
</feature>
<dbReference type="Pfam" id="PF03747">
    <property type="entry name" value="ADP_ribosyl_GH"/>
    <property type="match status" value="1"/>
</dbReference>
<dbReference type="GO" id="GO:0046872">
    <property type="term" value="F:metal ion binding"/>
    <property type="evidence" value="ECO:0007669"/>
    <property type="project" value="UniProtKB-KW"/>
</dbReference>
<evidence type="ECO:0000313" key="4">
    <source>
        <dbReference type="EMBL" id="CAF4230375.1"/>
    </source>
</evidence>
<dbReference type="Proteomes" id="UP000663838">
    <property type="component" value="Unassembled WGS sequence"/>
</dbReference>
<accession>A0A819ZFQ0</accession>
<dbReference type="InterPro" id="IPR050792">
    <property type="entry name" value="ADP-ribosylglycohydrolase"/>
</dbReference>
<evidence type="ECO:0000313" key="6">
    <source>
        <dbReference type="Proteomes" id="UP000663873"/>
    </source>
</evidence>
<sequence>MQTFFLYQYCFRVQYTTISCSFYSESDGSNVSKNNDDTRTDKTHESVTDSKLAEPNDANTSTINSQVDTRDDSTPSHEQERVEDDNATSKHNNAKKEVKKGGASASKHHESGVSPIVYSEDEPDLLEFLWEETAKKKLFNRLLGCTYGQALGDAYGLSTEFETRQSVDYNYPDRSKLIPFPKYVLTRHSQRWRRGDWTDDTDQWILILETLTETNNGEPDEVVFAKKLENWIRNGYPMLGDHGGMGLGANVSQVVHSGGYLLDPLRASETVWERGNRQAAPNGAVMRCSASAFVHYRDRAKVISTTMLLCKTTHFDPRCIASCLAVCLAITDLLNENFDQNDIESLINRVLKETIDILGASLSQEHRDLFLWHTDKERTLEDLDLDEPRSIGYTYKCLGSGFYGLRSTRSFEDTLHDLIRYGGDADTNGAVCGTMYGARHGYKALPYPWLRAMPFKKWFDTKLLQCLEQMQLI</sequence>
<dbReference type="Gene3D" id="1.10.4080.10">
    <property type="entry name" value="ADP-ribosylation/Crystallin J1"/>
    <property type="match status" value="1"/>
</dbReference>
<evidence type="ECO:0000256" key="1">
    <source>
        <dbReference type="PIRSR" id="PIRSR605502-1"/>
    </source>
</evidence>
<evidence type="ECO:0000313" key="5">
    <source>
        <dbReference type="EMBL" id="CAF4652342.1"/>
    </source>
</evidence>
<comment type="cofactor">
    <cofactor evidence="1">
        <name>Mg(2+)</name>
        <dbReference type="ChEBI" id="CHEBI:18420"/>
    </cofactor>
    <text evidence="1">Binds 2 magnesium ions per subunit.</text>
</comment>
<dbReference type="EMBL" id="CAJOBP010000401">
    <property type="protein sequence ID" value="CAF4173157.1"/>
    <property type="molecule type" value="Genomic_DNA"/>
</dbReference>
<dbReference type="EMBL" id="CAJOBS010000859">
    <property type="protein sequence ID" value="CAF4652342.1"/>
    <property type="molecule type" value="Genomic_DNA"/>
</dbReference>
<keyword evidence="6" id="KW-1185">Reference proteome</keyword>
<protein>
    <recommendedName>
        <fullName evidence="7">ADP-ribosylglycohydrolase</fullName>
    </recommendedName>
</protein>
<feature type="binding site" evidence="1">
    <location>
        <position position="427"/>
    </location>
    <ligand>
        <name>Mg(2+)</name>
        <dbReference type="ChEBI" id="CHEBI:18420"/>
        <label>1</label>
    </ligand>
</feature>
<dbReference type="Proteomes" id="UP000663851">
    <property type="component" value="Unassembled WGS sequence"/>
</dbReference>
<dbReference type="InterPro" id="IPR036705">
    <property type="entry name" value="Ribosyl_crysJ1_sf"/>
</dbReference>
<feature type="compositionally biased region" description="Basic and acidic residues" evidence="2">
    <location>
        <begin position="34"/>
        <end position="54"/>
    </location>
</feature>
<evidence type="ECO:0008006" key="7">
    <source>
        <dbReference type="Google" id="ProtNLM"/>
    </source>
</evidence>
<organism evidence="3 6">
    <name type="scientific">Rotaria socialis</name>
    <dbReference type="NCBI Taxonomy" id="392032"/>
    <lineage>
        <taxon>Eukaryota</taxon>
        <taxon>Metazoa</taxon>
        <taxon>Spiralia</taxon>
        <taxon>Gnathifera</taxon>
        <taxon>Rotifera</taxon>
        <taxon>Eurotatoria</taxon>
        <taxon>Bdelloidea</taxon>
        <taxon>Philodinida</taxon>
        <taxon>Philodinidae</taxon>
        <taxon>Rotaria</taxon>
    </lineage>
</organism>
<evidence type="ECO:0000256" key="2">
    <source>
        <dbReference type="SAM" id="MobiDB-lite"/>
    </source>
</evidence>
<dbReference type="PANTHER" id="PTHR16222">
    <property type="entry name" value="ADP-RIBOSYLGLYCOHYDROLASE"/>
    <property type="match status" value="1"/>
</dbReference>
<dbReference type="InterPro" id="IPR005502">
    <property type="entry name" value="Ribosyl_crysJ1"/>
</dbReference>
<dbReference type="PANTHER" id="PTHR16222:SF28">
    <property type="entry name" value="ADP-RIBOSYLGLYCOHYDROLASE"/>
    <property type="match status" value="1"/>
</dbReference>
<feature type="compositionally biased region" description="Basic and acidic residues" evidence="2">
    <location>
        <begin position="68"/>
        <end position="80"/>
    </location>
</feature>
<dbReference type="SUPFAM" id="SSF101478">
    <property type="entry name" value="ADP-ribosylglycohydrolase"/>
    <property type="match status" value="1"/>
</dbReference>
<name>A0A819ZFQ0_9BILA</name>
<feature type="binding site" evidence="1">
    <location>
        <position position="424"/>
    </location>
    <ligand>
        <name>Mg(2+)</name>
        <dbReference type="ChEBI" id="CHEBI:18420"/>
        <label>1</label>
    </ligand>
</feature>
<feature type="compositionally biased region" description="Polar residues" evidence="2">
    <location>
        <begin position="57"/>
        <end position="67"/>
    </location>
</feature>
<gene>
    <name evidence="4" type="ORF">HFQ381_LOCUS9195</name>
    <name evidence="5" type="ORF">TOA249_LOCUS14094</name>
    <name evidence="3" type="ORF">UJA718_LOCUS4827</name>
</gene>
<feature type="binding site" evidence="1">
    <location>
        <position position="198"/>
    </location>
    <ligand>
        <name>Mg(2+)</name>
        <dbReference type="ChEBI" id="CHEBI:18420"/>
        <label>1</label>
    </ligand>
</feature>
<keyword evidence="1" id="KW-0460">Magnesium</keyword>
<feature type="binding site" evidence="1">
    <location>
        <position position="199"/>
    </location>
    <ligand>
        <name>Mg(2+)</name>
        <dbReference type="ChEBI" id="CHEBI:18420"/>
        <label>1</label>
    </ligand>
</feature>
<dbReference type="EMBL" id="CAJOBO010000475">
    <property type="protein sequence ID" value="CAF4230375.1"/>
    <property type="molecule type" value="Genomic_DNA"/>
</dbReference>
<reference evidence="3" key="1">
    <citation type="submission" date="2021-02" db="EMBL/GenBank/DDBJ databases">
        <authorList>
            <person name="Nowell W R."/>
        </authorList>
    </citation>
    <scope>NUCLEOTIDE SEQUENCE</scope>
</reference>
<comment type="caution">
    <text evidence="3">The sequence shown here is derived from an EMBL/GenBank/DDBJ whole genome shotgun (WGS) entry which is preliminary data.</text>
</comment>
<dbReference type="AlphaFoldDB" id="A0A819ZFQ0"/>
<feature type="region of interest" description="Disordered" evidence="2">
    <location>
        <begin position="26"/>
        <end position="115"/>
    </location>
</feature>
<evidence type="ECO:0000313" key="3">
    <source>
        <dbReference type="EMBL" id="CAF4173157.1"/>
    </source>
</evidence>
<proteinExistence type="predicted"/>
<feature type="binding site" evidence="1">
    <location>
        <position position="200"/>
    </location>
    <ligand>
        <name>Mg(2+)</name>
        <dbReference type="ChEBI" id="CHEBI:18420"/>
        <label>1</label>
    </ligand>
</feature>
<dbReference type="Proteomes" id="UP000663873">
    <property type="component" value="Unassembled WGS sequence"/>
</dbReference>